<protein>
    <recommendedName>
        <fullName evidence="3">Mycothiol-dependent maleylpyruvate isomerase metal-binding domain-containing protein</fullName>
    </recommendedName>
</protein>
<reference evidence="1 2" key="1">
    <citation type="submission" date="2020-08" db="EMBL/GenBank/DDBJ databases">
        <title>A Genomic Blueprint of the Chicken Gut Microbiome.</title>
        <authorList>
            <person name="Gilroy R."/>
            <person name="Ravi A."/>
            <person name="Getino M."/>
            <person name="Pursley I."/>
            <person name="Horton D.L."/>
            <person name="Alikhan N.-F."/>
            <person name="Baker D."/>
            <person name="Gharbi K."/>
            <person name="Hall N."/>
            <person name="Watson M."/>
            <person name="Adriaenssens E.M."/>
            <person name="Foster-Nyarko E."/>
            <person name="Jarju S."/>
            <person name="Secka A."/>
            <person name="Antonio M."/>
            <person name="Oren A."/>
            <person name="Chaudhuri R."/>
            <person name="La Ragione R.M."/>
            <person name="Hildebrand F."/>
            <person name="Pallen M.J."/>
        </authorList>
    </citation>
    <scope>NUCLEOTIDE SEQUENCE [LARGE SCALE GENOMIC DNA]</scope>
    <source>
        <strain evidence="1 2">Sa3CUA2</strain>
    </source>
</reference>
<evidence type="ECO:0000313" key="2">
    <source>
        <dbReference type="Proteomes" id="UP000604241"/>
    </source>
</evidence>
<gene>
    <name evidence="1" type="ORF">H9657_02120</name>
</gene>
<proteinExistence type="predicted"/>
<dbReference type="EMBL" id="JACSQV010000001">
    <property type="protein sequence ID" value="MBD7917078.1"/>
    <property type="molecule type" value="Genomic_DNA"/>
</dbReference>
<name>A0ABR8Q9I6_9CELL</name>
<dbReference type="RefSeq" id="WP_191779816.1">
    <property type="nucleotide sequence ID" value="NZ_JACSQV010000001.1"/>
</dbReference>
<sequence>MTTSARDAYARGADVAVDLVTSEQVANAWGRPSVLAGMSVGELAAHTEDLAVSLGSDVRAPAPTLEVAVDVLVGAARRRHGDGEVLHALARRERDASEALRVL</sequence>
<accession>A0ABR8Q9I6</accession>
<evidence type="ECO:0008006" key="3">
    <source>
        <dbReference type="Google" id="ProtNLM"/>
    </source>
</evidence>
<dbReference type="Proteomes" id="UP000604241">
    <property type="component" value="Unassembled WGS sequence"/>
</dbReference>
<evidence type="ECO:0000313" key="1">
    <source>
        <dbReference type="EMBL" id="MBD7917078.1"/>
    </source>
</evidence>
<keyword evidence="2" id="KW-1185">Reference proteome</keyword>
<comment type="caution">
    <text evidence="1">The sequence shown here is derived from an EMBL/GenBank/DDBJ whole genome shotgun (WGS) entry which is preliminary data.</text>
</comment>
<organism evidence="1 2">
    <name type="scientific">Cellulomonas avistercoris</name>
    <dbReference type="NCBI Taxonomy" id="2762242"/>
    <lineage>
        <taxon>Bacteria</taxon>
        <taxon>Bacillati</taxon>
        <taxon>Actinomycetota</taxon>
        <taxon>Actinomycetes</taxon>
        <taxon>Micrococcales</taxon>
        <taxon>Cellulomonadaceae</taxon>
        <taxon>Cellulomonas</taxon>
    </lineage>
</organism>